<name>A0ABN2G6Y7_9ACTN</name>
<evidence type="ECO:0000256" key="1">
    <source>
        <dbReference type="SAM" id="MobiDB-lite"/>
    </source>
</evidence>
<keyword evidence="4" id="KW-1185">Reference proteome</keyword>
<feature type="transmembrane region" description="Helical" evidence="2">
    <location>
        <begin position="136"/>
        <end position="162"/>
    </location>
</feature>
<feature type="transmembrane region" description="Helical" evidence="2">
    <location>
        <begin position="207"/>
        <end position="228"/>
    </location>
</feature>
<sequence length="352" mass="37039">MRRTGSGPYRRGMDPIDSPRPSRRRDPLARRLAPAIGLALLSPVCAEMLSGYDVTTGDPAALLVTVLFGAALYGAPALLIRETARRAGLGWPGVLLLAAAAGIVQAGIVDQSLFSSNYRGIDYWDELTGPTWIDPLGLSAAAATTFIGGHVIWSFTAPIAIVEAIDARDHQRPWLRAPGLAVTAILYLAAAYFVLQDHLATETDHASAAQITGAATAAAVGIALALLLGRSRDHTHQRRVPPPAVLIPAAVVLITAASWSHSWTGAAVGAALIAAGAAAIVHWSRSATWQRRHTTALAAGALFAVVLPSFLTDPIGETDPVAKYVNNAAMTLLVIALTWWSMRRAARTAAPR</sequence>
<evidence type="ECO:0000313" key="3">
    <source>
        <dbReference type="EMBL" id="GAA1665815.1"/>
    </source>
</evidence>
<feature type="transmembrane region" description="Helical" evidence="2">
    <location>
        <begin position="265"/>
        <end position="283"/>
    </location>
</feature>
<keyword evidence="2" id="KW-0472">Membrane</keyword>
<feature type="region of interest" description="Disordered" evidence="1">
    <location>
        <begin position="1"/>
        <end position="26"/>
    </location>
</feature>
<protein>
    <recommendedName>
        <fullName evidence="5">Integral membrane protein</fullName>
    </recommendedName>
</protein>
<comment type="caution">
    <text evidence="3">The sequence shown here is derived from an EMBL/GenBank/DDBJ whole genome shotgun (WGS) entry which is preliminary data.</text>
</comment>
<evidence type="ECO:0008006" key="5">
    <source>
        <dbReference type="Google" id="ProtNLM"/>
    </source>
</evidence>
<feature type="transmembrane region" description="Helical" evidence="2">
    <location>
        <begin position="295"/>
        <end position="312"/>
    </location>
</feature>
<evidence type="ECO:0000256" key="2">
    <source>
        <dbReference type="SAM" id="Phobius"/>
    </source>
</evidence>
<feature type="transmembrane region" description="Helical" evidence="2">
    <location>
        <begin position="62"/>
        <end position="80"/>
    </location>
</feature>
<evidence type="ECO:0000313" key="4">
    <source>
        <dbReference type="Proteomes" id="UP001499851"/>
    </source>
</evidence>
<feature type="transmembrane region" description="Helical" evidence="2">
    <location>
        <begin position="87"/>
        <end position="108"/>
    </location>
</feature>
<feature type="transmembrane region" description="Helical" evidence="2">
    <location>
        <begin position="324"/>
        <end position="342"/>
    </location>
</feature>
<keyword evidence="2" id="KW-0812">Transmembrane</keyword>
<proteinExistence type="predicted"/>
<dbReference type="EMBL" id="BAAAQF010000004">
    <property type="protein sequence ID" value="GAA1665815.1"/>
    <property type="molecule type" value="Genomic_DNA"/>
</dbReference>
<organism evidence="3 4">
    <name type="scientific">Glycomyces endophyticus</name>
    <dbReference type="NCBI Taxonomy" id="480996"/>
    <lineage>
        <taxon>Bacteria</taxon>
        <taxon>Bacillati</taxon>
        <taxon>Actinomycetota</taxon>
        <taxon>Actinomycetes</taxon>
        <taxon>Glycomycetales</taxon>
        <taxon>Glycomycetaceae</taxon>
        <taxon>Glycomyces</taxon>
    </lineage>
</organism>
<dbReference type="Proteomes" id="UP001499851">
    <property type="component" value="Unassembled WGS sequence"/>
</dbReference>
<dbReference type="SUPFAM" id="SSF103473">
    <property type="entry name" value="MFS general substrate transporter"/>
    <property type="match status" value="1"/>
</dbReference>
<gene>
    <name evidence="3" type="ORF">GCM10009830_09270</name>
</gene>
<reference evidence="3 4" key="1">
    <citation type="journal article" date="2019" name="Int. J. Syst. Evol. Microbiol.">
        <title>The Global Catalogue of Microorganisms (GCM) 10K type strain sequencing project: providing services to taxonomists for standard genome sequencing and annotation.</title>
        <authorList>
            <consortium name="The Broad Institute Genomics Platform"/>
            <consortium name="The Broad Institute Genome Sequencing Center for Infectious Disease"/>
            <person name="Wu L."/>
            <person name="Ma J."/>
        </authorList>
    </citation>
    <scope>NUCLEOTIDE SEQUENCE [LARGE SCALE GENOMIC DNA]</scope>
    <source>
        <strain evidence="3 4">JCM 16001</strain>
    </source>
</reference>
<feature type="transmembrane region" description="Helical" evidence="2">
    <location>
        <begin position="240"/>
        <end position="259"/>
    </location>
</feature>
<accession>A0ABN2G6Y7</accession>
<feature type="transmembrane region" description="Helical" evidence="2">
    <location>
        <begin position="174"/>
        <end position="195"/>
    </location>
</feature>
<dbReference type="InterPro" id="IPR036259">
    <property type="entry name" value="MFS_trans_sf"/>
</dbReference>
<keyword evidence="2" id="KW-1133">Transmembrane helix</keyword>